<keyword evidence="1" id="KW-0863">Zinc-finger</keyword>
<dbReference type="InterPro" id="IPR013087">
    <property type="entry name" value="Znf_C2H2_type"/>
</dbReference>
<comment type="caution">
    <text evidence="5">The sequence shown here is derived from an EMBL/GenBank/DDBJ whole genome shotgun (WGS) entry which is preliminary data.</text>
</comment>
<evidence type="ECO:0000256" key="1">
    <source>
        <dbReference type="PROSITE-ProRule" id="PRU00042"/>
    </source>
</evidence>
<gene>
    <name evidence="5" type="ORF">BpHYR1_047763</name>
</gene>
<evidence type="ECO:0000313" key="6">
    <source>
        <dbReference type="Proteomes" id="UP000276133"/>
    </source>
</evidence>
<reference evidence="5 6" key="1">
    <citation type="journal article" date="2018" name="Sci. Rep.">
        <title>Genomic signatures of local adaptation to the degree of environmental predictability in rotifers.</title>
        <authorList>
            <person name="Franch-Gras L."/>
            <person name="Hahn C."/>
            <person name="Garcia-Roger E.M."/>
            <person name="Carmona M.J."/>
            <person name="Serra M."/>
            <person name="Gomez A."/>
        </authorList>
    </citation>
    <scope>NUCLEOTIDE SEQUENCE [LARGE SCALE GENOMIC DNA]</scope>
    <source>
        <strain evidence="5">HYR1</strain>
    </source>
</reference>
<feature type="region of interest" description="Disordered" evidence="3">
    <location>
        <begin position="1"/>
        <end position="27"/>
    </location>
</feature>
<dbReference type="OrthoDB" id="9836239at2759"/>
<organism evidence="5 6">
    <name type="scientific">Brachionus plicatilis</name>
    <name type="common">Marine rotifer</name>
    <name type="synonym">Brachionus muelleri</name>
    <dbReference type="NCBI Taxonomy" id="10195"/>
    <lineage>
        <taxon>Eukaryota</taxon>
        <taxon>Metazoa</taxon>
        <taxon>Spiralia</taxon>
        <taxon>Gnathifera</taxon>
        <taxon>Rotifera</taxon>
        <taxon>Eurotatoria</taxon>
        <taxon>Monogononta</taxon>
        <taxon>Pseudotrocha</taxon>
        <taxon>Ploima</taxon>
        <taxon>Brachionidae</taxon>
        <taxon>Brachionus</taxon>
    </lineage>
</organism>
<evidence type="ECO:0000259" key="4">
    <source>
        <dbReference type="PROSITE" id="PS50157"/>
    </source>
</evidence>
<keyword evidence="1" id="KW-0479">Metal-binding</keyword>
<feature type="coiled-coil region" evidence="2">
    <location>
        <begin position="109"/>
        <end position="213"/>
    </location>
</feature>
<feature type="coiled-coil region" evidence="2">
    <location>
        <begin position="722"/>
        <end position="749"/>
    </location>
</feature>
<keyword evidence="2" id="KW-0175">Coiled coil</keyword>
<feature type="domain" description="C2H2-type" evidence="4">
    <location>
        <begin position="31"/>
        <end position="59"/>
    </location>
</feature>
<feature type="coiled-coil region" evidence="2">
    <location>
        <begin position="666"/>
        <end position="693"/>
    </location>
</feature>
<dbReference type="GO" id="GO:0008270">
    <property type="term" value="F:zinc ion binding"/>
    <property type="evidence" value="ECO:0007669"/>
    <property type="project" value="UniProtKB-KW"/>
</dbReference>
<protein>
    <submittedName>
        <fullName evidence="5">Early endosome antigen 1</fullName>
    </submittedName>
</protein>
<dbReference type="STRING" id="10195.A0A3M7T833"/>
<evidence type="ECO:0000313" key="5">
    <source>
        <dbReference type="EMBL" id="RNA44234.1"/>
    </source>
</evidence>
<name>A0A3M7T833_BRAPC</name>
<proteinExistence type="predicted"/>
<dbReference type="EMBL" id="REGN01000131">
    <property type="protein sequence ID" value="RNA44234.1"/>
    <property type="molecule type" value="Genomic_DNA"/>
</dbReference>
<dbReference type="PROSITE" id="PS00028">
    <property type="entry name" value="ZINC_FINGER_C2H2_1"/>
    <property type="match status" value="1"/>
</dbReference>
<evidence type="ECO:0000256" key="3">
    <source>
        <dbReference type="SAM" id="MobiDB-lite"/>
    </source>
</evidence>
<accession>A0A3M7T833</accession>
<sequence>MFNKILGKKETPQKDQRKPVKKSENSPSHGFICPICHLNFENQDVLFNHYSNIHQNNEAENSLNDEEIIDRSSLNATAEALLKRVSISANVTSDTESIQDNRSILSFNNDISNQRENVLEREISQLREKLILEEQSKLTMSHEYNQKLEDLNVKIKKLTKEKDEIEKKCESSLTDLDRIKQENEENKSIRINLSQIQEEYVNKCQEISDLQKELEFRPTVDDLNVLKKEIVQVQELSELIVKDKENQLKQLTGENKNLEYKTEKMEEDLKKTNSENFDLVNKCHELEKNMKKLEQKEKEYEKAALTNEEKIQKQELDIDDMNKKILDLKNDCDLKAAQIEKFVHQVKELNQEKAQLNKNISQLEEKKAELTNKLLNSESKSEDHNDLSDLIKEKEEFENELIKLRTKVQSLNEEKSEWLFEKNQFLELIKKMNDEIGEIKSLTKELENTNSNLESEKANRLALFAEIEKQRFELEEQFKKEKIEFEEILKDKEKFLDELTKNKKQCKFENIKNSLFETKSNLDIEVEHLKKRLDESTLNFDNQKAKIFQMEVLIESKNQELAKQKSQIIDLNENKRILNETKIELENKIKHLNEQILDHDSKNQAQKQEISNLEEQKLQIEHKCNEKDSEIKSLDEIKESILAKNSELSKLNASVSENNSKNETVITEFKRKIEKLNLTLNEKSQQLDLAENNEKAFVLEINTLKTKVVDLTQTESDLRKNILEVELEKDKFIQNCNEKKKELINARDQNINGILQRI</sequence>
<dbReference type="Proteomes" id="UP000276133">
    <property type="component" value="Unassembled WGS sequence"/>
</dbReference>
<evidence type="ECO:0000256" key="2">
    <source>
        <dbReference type="SAM" id="Coils"/>
    </source>
</evidence>
<dbReference type="AlphaFoldDB" id="A0A3M7T833"/>
<feature type="compositionally biased region" description="Basic and acidic residues" evidence="3">
    <location>
        <begin position="7"/>
        <end position="24"/>
    </location>
</feature>
<keyword evidence="1" id="KW-0862">Zinc</keyword>
<dbReference type="PROSITE" id="PS50157">
    <property type="entry name" value="ZINC_FINGER_C2H2_2"/>
    <property type="match status" value="1"/>
</dbReference>
<feature type="coiled-coil region" evidence="2">
    <location>
        <begin position="519"/>
        <end position="630"/>
    </location>
</feature>
<keyword evidence="6" id="KW-1185">Reference proteome</keyword>
<feature type="coiled-coil region" evidence="2">
    <location>
        <begin position="241"/>
        <end position="484"/>
    </location>
</feature>